<dbReference type="HOGENOM" id="CLU_2337351_0_0_1"/>
<dbReference type="Pfam" id="PF03478">
    <property type="entry name" value="Beta-prop_KIB1-4"/>
    <property type="match status" value="1"/>
</dbReference>
<accession>A2XRG7</accession>
<evidence type="ECO:0000259" key="1">
    <source>
        <dbReference type="Pfam" id="PF03478"/>
    </source>
</evidence>
<proteinExistence type="predicted"/>
<dbReference type="Gramene" id="BGIOSGA015417-TA">
    <property type="protein sequence ID" value="BGIOSGA015417-PA"/>
    <property type="gene ID" value="BGIOSGA015417"/>
</dbReference>
<feature type="domain" description="KIB1-4 beta-propeller" evidence="1">
    <location>
        <begin position="10"/>
        <end position="70"/>
    </location>
</feature>
<gene>
    <name evidence="2" type="ORF">OsI_15228</name>
</gene>
<reference evidence="2 3" key="1">
    <citation type="journal article" date="2005" name="PLoS Biol.">
        <title>The genomes of Oryza sativa: a history of duplications.</title>
        <authorList>
            <person name="Yu J."/>
            <person name="Wang J."/>
            <person name="Lin W."/>
            <person name="Li S."/>
            <person name="Li H."/>
            <person name="Zhou J."/>
            <person name="Ni P."/>
            <person name="Dong W."/>
            <person name="Hu S."/>
            <person name="Zeng C."/>
            <person name="Zhang J."/>
            <person name="Zhang Y."/>
            <person name="Li R."/>
            <person name="Xu Z."/>
            <person name="Li S."/>
            <person name="Li X."/>
            <person name="Zheng H."/>
            <person name="Cong L."/>
            <person name="Lin L."/>
            <person name="Yin J."/>
            <person name="Geng J."/>
            <person name="Li G."/>
            <person name="Shi J."/>
            <person name="Liu J."/>
            <person name="Lv H."/>
            <person name="Li J."/>
            <person name="Wang J."/>
            <person name="Deng Y."/>
            <person name="Ran L."/>
            <person name="Shi X."/>
            <person name="Wang X."/>
            <person name="Wu Q."/>
            <person name="Li C."/>
            <person name="Ren X."/>
            <person name="Wang J."/>
            <person name="Wang X."/>
            <person name="Li D."/>
            <person name="Liu D."/>
            <person name="Zhang X."/>
            <person name="Ji Z."/>
            <person name="Zhao W."/>
            <person name="Sun Y."/>
            <person name="Zhang Z."/>
            <person name="Bao J."/>
            <person name="Han Y."/>
            <person name="Dong L."/>
            <person name="Ji J."/>
            <person name="Chen P."/>
            <person name="Wu S."/>
            <person name="Liu J."/>
            <person name="Xiao Y."/>
            <person name="Bu D."/>
            <person name="Tan J."/>
            <person name="Yang L."/>
            <person name="Ye C."/>
            <person name="Zhang J."/>
            <person name="Xu J."/>
            <person name="Zhou Y."/>
            <person name="Yu Y."/>
            <person name="Zhang B."/>
            <person name="Zhuang S."/>
            <person name="Wei H."/>
            <person name="Liu B."/>
            <person name="Lei M."/>
            <person name="Yu H."/>
            <person name="Li Y."/>
            <person name="Xu H."/>
            <person name="Wei S."/>
            <person name="He X."/>
            <person name="Fang L."/>
            <person name="Zhang Z."/>
            <person name="Zhang Y."/>
            <person name="Huang X."/>
            <person name="Su Z."/>
            <person name="Tong W."/>
            <person name="Li J."/>
            <person name="Tong Z."/>
            <person name="Li S."/>
            <person name="Ye J."/>
            <person name="Wang L."/>
            <person name="Fang L."/>
            <person name="Lei T."/>
            <person name="Chen C."/>
            <person name="Chen H."/>
            <person name="Xu Z."/>
            <person name="Li H."/>
            <person name="Huang H."/>
            <person name="Zhang F."/>
            <person name="Xu H."/>
            <person name="Li N."/>
            <person name="Zhao C."/>
            <person name="Li S."/>
            <person name="Dong L."/>
            <person name="Huang Y."/>
            <person name="Li L."/>
            <person name="Xi Y."/>
            <person name="Qi Q."/>
            <person name="Li W."/>
            <person name="Zhang B."/>
            <person name="Hu W."/>
            <person name="Zhang Y."/>
            <person name="Tian X."/>
            <person name="Jiao Y."/>
            <person name="Liang X."/>
            <person name="Jin J."/>
            <person name="Gao L."/>
            <person name="Zheng W."/>
            <person name="Hao B."/>
            <person name="Liu S."/>
            <person name="Wang W."/>
            <person name="Yuan L."/>
            <person name="Cao M."/>
            <person name="McDermott J."/>
            <person name="Samudrala R."/>
            <person name="Wang J."/>
            <person name="Wong G.K."/>
            <person name="Yang H."/>
        </authorList>
    </citation>
    <scope>NUCLEOTIDE SEQUENCE [LARGE SCALE GENOMIC DNA]</scope>
    <source>
        <strain evidence="3">cv. 93-11</strain>
    </source>
</reference>
<dbReference type="EMBL" id="CM000129">
    <property type="protein sequence ID" value="EAY93427.1"/>
    <property type="molecule type" value="Genomic_DNA"/>
</dbReference>
<keyword evidence="3" id="KW-1185">Reference proteome</keyword>
<evidence type="ECO:0000313" key="3">
    <source>
        <dbReference type="Proteomes" id="UP000007015"/>
    </source>
</evidence>
<evidence type="ECO:0000313" key="2">
    <source>
        <dbReference type="EMBL" id="EAY93427.1"/>
    </source>
</evidence>
<sequence>MARQTARSVSSVTVAVLYRREREFAMARTGKRSWRLVNNKLDRIVDMARHGDSKLYTVHLSGRVARWKFECCYLAGAPRGRLYLLKRVYKHKQCSVDR</sequence>
<dbReference type="InterPro" id="IPR005174">
    <property type="entry name" value="KIB1-4_b-propeller"/>
</dbReference>
<protein>
    <recommendedName>
        <fullName evidence="1">KIB1-4 beta-propeller domain-containing protein</fullName>
    </recommendedName>
</protein>
<dbReference type="Proteomes" id="UP000007015">
    <property type="component" value="Chromosome 4"/>
</dbReference>
<name>A2XRG7_ORYSI</name>
<dbReference type="AlphaFoldDB" id="A2XRG7"/>
<organism evidence="2 3">
    <name type="scientific">Oryza sativa subsp. indica</name>
    <name type="common">Rice</name>
    <dbReference type="NCBI Taxonomy" id="39946"/>
    <lineage>
        <taxon>Eukaryota</taxon>
        <taxon>Viridiplantae</taxon>
        <taxon>Streptophyta</taxon>
        <taxon>Embryophyta</taxon>
        <taxon>Tracheophyta</taxon>
        <taxon>Spermatophyta</taxon>
        <taxon>Magnoliopsida</taxon>
        <taxon>Liliopsida</taxon>
        <taxon>Poales</taxon>
        <taxon>Poaceae</taxon>
        <taxon>BOP clade</taxon>
        <taxon>Oryzoideae</taxon>
        <taxon>Oryzeae</taxon>
        <taxon>Oryzinae</taxon>
        <taxon>Oryza</taxon>
        <taxon>Oryza sativa</taxon>
    </lineage>
</organism>